<accession>A0A369JJ59</accession>
<gene>
    <name evidence="1" type="ORF">Hypma_014582</name>
</gene>
<keyword evidence="2" id="KW-1185">Reference proteome</keyword>
<organism evidence="1 2">
    <name type="scientific">Hypsizygus marmoreus</name>
    <name type="common">White beech mushroom</name>
    <name type="synonym">Agaricus marmoreus</name>
    <dbReference type="NCBI Taxonomy" id="39966"/>
    <lineage>
        <taxon>Eukaryota</taxon>
        <taxon>Fungi</taxon>
        <taxon>Dikarya</taxon>
        <taxon>Basidiomycota</taxon>
        <taxon>Agaricomycotina</taxon>
        <taxon>Agaricomycetes</taxon>
        <taxon>Agaricomycetidae</taxon>
        <taxon>Agaricales</taxon>
        <taxon>Tricholomatineae</taxon>
        <taxon>Lyophyllaceae</taxon>
        <taxon>Hypsizygus</taxon>
    </lineage>
</organism>
<protein>
    <submittedName>
        <fullName evidence="1">Uncharacterized protein</fullName>
    </submittedName>
</protein>
<dbReference type="AlphaFoldDB" id="A0A369JJ59"/>
<evidence type="ECO:0000313" key="1">
    <source>
        <dbReference type="EMBL" id="RDB18846.1"/>
    </source>
</evidence>
<sequence>MNSRSIALSYGPTGCTCAKYEGGRNRLRLSWERCEEENGDFAHGMEWEALQEQHAYMIGRRVWAYAGRLDGSREARSATCKKERREC</sequence>
<name>A0A369JJ59_HYPMA</name>
<dbReference type="InParanoid" id="A0A369JJ59"/>
<evidence type="ECO:0000313" key="2">
    <source>
        <dbReference type="Proteomes" id="UP000076154"/>
    </source>
</evidence>
<reference evidence="1" key="1">
    <citation type="submission" date="2018-04" db="EMBL/GenBank/DDBJ databases">
        <title>Whole genome sequencing of Hypsizygus marmoreus.</title>
        <authorList>
            <person name="Choi I.-G."/>
            <person name="Min B."/>
            <person name="Kim J.-G."/>
            <person name="Kim S."/>
            <person name="Oh Y.-L."/>
            <person name="Kong W.-S."/>
            <person name="Park H."/>
            <person name="Jeong J."/>
            <person name="Song E.-S."/>
        </authorList>
    </citation>
    <scope>NUCLEOTIDE SEQUENCE [LARGE SCALE GENOMIC DNA]</scope>
    <source>
        <strain evidence="1">51987-8</strain>
    </source>
</reference>
<dbReference type="Proteomes" id="UP000076154">
    <property type="component" value="Unassembled WGS sequence"/>
</dbReference>
<dbReference type="EMBL" id="LUEZ02000087">
    <property type="protein sequence ID" value="RDB18846.1"/>
    <property type="molecule type" value="Genomic_DNA"/>
</dbReference>
<comment type="caution">
    <text evidence="1">The sequence shown here is derived from an EMBL/GenBank/DDBJ whole genome shotgun (WGS) entry which is preliminary data.</text>
</comment>
<proteinExistence type="predicted"/>